<dbReference type="InterPro" id="IPR008250">
    <property type="entry name" value="ATPase_P-typ_transduc_dom_A_sf"/>
</dbReference>
<feature type="compositionally biased region" description="Polar residues" evidence="3">
    <location>
        <begin position="74"/>
        <end position="89"/>
    </location>
</feature>
<evidence type="ECO:0000259" key="4">
    <source>
        <dbReference type="Pfam" id="PF00122"/>
    </source>
</evidence>
<name>A0A4E0QT80_FASHE</name>
<dbReference type="InterPro" id="IPR059000">
    <property type="entry name" value="ATPase_P-type_domA"/>
</dbReference>
<dbReference type="Gene3D" id="2.70.150.10">
    <property type="entry name" value="Calcium-transporting ATPase, cytoplasmic transduction domain A"/>
    <property type="match status" value="1"/>
</dbReference>
<dbReference type="EMBL" id="JXXN02018347">
    <property type="protein sequence ID" value="THD17983.1"/>
    <property type="molecule type" value="Genomic_DNA"/>
</dbReference>
<dbReference type="GO" id="GO:0005886">
    <property type="term" value="C:plasma membrane"/>
    <property type="evidence" value="ECO:0007669"/>
    <property type="project" value="UniProtKB-SubCell"/>
</dbReference>
<dbReference type="GO" id="GO:0036376">
    <property type="term" value="P:sodium ion export across plasma membrane"/>
    <property type="evidence" value="ECO:0007669"/>
    <property type="project" value="TreeGrafter"/>
</dbReference>
<keyword evidence="2" id="KW-0472">Membrane</keyword>
<evidence type="ECO:0000256" key="3">
    <source>
        <dbReference type="SAM" id="MobiDB-lite"/>
    </source>
</evidence>
<evidence type="ECO:0000256" key="2">
    <source>
        <dbReference type="ARBA" id="ARBA00022475"/>
    </source>
</evidence>
<dbReference type="InterPro" id="IPR050510">
    <property type="entry name" value="Cation_transp_ATPase_P-type"/>
</dbReference>
<feature type="domain" description="P-type ATPase A" evidence="4">
    <location>
        <begin position="15"/>
        <end position="81"/>
    </location>
</feature>
<dbReference type="GO" id="GO:0006883">
    <property type="term" value="P:intracellular sodium ion homeostasis"/>
    <property type="evidence" value="ECO:0007669"/>
    <property type="project" value="TreeGrafter"/>
</dbReference>
<dbReference type="GO" id="GO:1902600">
    <property type="term" value="P:proton transmembrane transport"/>
    <property type="evidence" value="ECO:0007669"/>
    <property type="project" value="TreeGrafter"/>
</dbReference>
<comment type="subcellular location">
    <subcellularLocation>
        <location evidence="1">Cell membrane</location>
        <topology evidence="1">Multi-pass membrane protein</topology>
    </subcellularLocation>
</comment>
<accession>A0A4E0QT80</accession>
<keyword evidence="6" id="KW-1185">Reference proteome</keyword>
<dbReference type="SUPFAM" id="SSF81653">
    <property type="entry name" value="Calcium ATPase, transduction domain A"/>
    <property type="match status" value="1"/>
</dbReference>
<protein>
    <submittedName>
        <fullName evidence="5">Sodium/potassium-transporting ATPase subunit alpha</fullName>
    </submittedName>
</protein>
<dbReference type="GO" id="GO:0005391">
    <property type="term" value="F:P-type sodium:potassium-exchanging transporter activity"/>
    <property type="evidence" value="ECO:0007669"/>
    <property type="project" value="TreeGrafter"/>
</dbReference>
<dbReference type="AlphaFoldDB" id="A0A4E0QT80"/>
<evidence type="ECO:0000313" key="5">
    <source>
        <dbReference type="EMBL" id="THD17983.1"/>
    </source>
</evidence>
<evidence type="ECO:0000256" key="1">
    <source>
        <dbReference type="ARBA" id="ARBA00004651"/>
    </source>
</evidence>
<dbReference type="GO" id="GO:0030007">
    <property type="term" value="P:intracellular potassium ion homeostasis"/>
    <property type="evidence" value="ECO:0007669"/>
    <property type="project" value="TreeGrafter"/>
</dbReference>
<organism evidence="5 6">
    <name type="scientific">Fasciola hepatica</name>
    <name type="common">Liver fluke</name>
    <dbReference type="NCBI Taxonomy" id="6192"/>
    <lineage>
        <taxon>Eukaryota</taxon>
        <taxon>Metazoa</taxon>
        <taxon>Spiralia</taxon>
        <taxon>Lophotrochozoa</taxon>
        <taxon>Platyhelminthes</taxon>
        <taxon>Trematoda</taxon>
        <taxon>Digenea</taxon>
        <taxon>Plagiorchiida</taxon>
        <taxon>Echinostomata</taxon>
        <taxon>Echinostomatoidea</taxon>
        <taxon>Fasciolidae</taxon>
        <taxon>Fasciola</taxon>
    </lineage>
</organism>
<dbReference type="PANTHER" id="PTHR43294">
    <property type="entry name" value="SODIUM/POTASSIUM-TRANSPORTING ATPASE SUBUNIT ALPHA"/>
    <property type="match status" value="1"/>
</dbReference>
<dbReference type="GO" id="GO:1990573">
    <property type="term" value="P:potassium ion import across plasma membrane"/>
    <property type="evidence" value="ECO:0007669"/>
    <property type="project" value="TreeGrafter"/>
</dbReference>
<dbReference type="PANTHER" id="PTHR43294:SF21">
    <property type="entry name" value="CATION TRANSPORTING ATPASE"/>
    <property type="match status" value="1"/>
</dbReference>
<feature type="region of interest" description="Disordered" evidence="3">
    <location>
        <begin position="61"/>
        <end position="93"/>
    </location>
</feature>
<dbReference type="Proteomes" id="UP000230066">
    <property type="component" value="Unassembled WGS sequence"/>
</dbReference>
<keyword evidence="2" id="KW-1003">Cell membrane</keyword>
<proteinExistence type="predicted"/>
<reference evidence="5" key="1">
    <citation type="submission" date="2019-03" db="EMBL/GenBank/DDBJ databases">
        <title>Improved annotation for the trematode Fasciola hepatica.</title>
        <authorList>
            <person name="Choi Y.-J."/>
            <person name="Martin J."/>
            <person name="Mitreva M."/>
        </authorList>
    </citation>
    <scope>NUCLEOTIDE SEQUENCE [LARGE SCALE GENOMIC DNA]</scope>
</reference>
<sequence>MTGMRESLVKLQANIRSGRQLVLLASELVPGDLVVLSMGDRIPADIRIIEAVGLRVDESSLTGETEAVSKLSRELSSNPNDANNHTGADTNHVHQSADFGSIWQAM</sequence>
<gene>
    <name evidence="5" type="ORF">D915_011100</name>
</gene>
<evidence type="ECO:0000313" key="6">
    <source>
        <dbReference type="Proteomes" id="UP000230066"/>
    </source>
</evidence>
<comment type="caution">
    <text evidence="5">The sequence shown here is derived from an EMBL/GenBank/DDBJ whole genome shotgun (WGS) entry which is preliminary data.</text>
</comment>
<dbReference type="Pfam" id="PF00122">
    <property type="entry name" value="E1-E2_ATPase"/>
    <property type="match status" value="1"/>
</dbReference>